<dbReference type="AlphaFoldDB" id="A0A916JQ73"/>
<dbReference type="PANTHER" id="PTHR43811:SF19">
    <property type="entry name" value="39 KDA FK506-BINDING NUCLEAR PROTEIN"/>
    <property type="match status" value="1"/>
</dbReference>
<evidence type="ECO:0000259" key="7">
    <source>
        <dbReference type="PROSITE" id="PS50059"/>
    </source>
</evidence>
<keyword evidence="4 5" id="KW-0413">Isomerase</keyword>
<dbReference type="Proteomes" id="UP000683507">
    <property type="component" value="Chromosome"/>
</dbReference>
<dbReference type="RefSeq" id="WP_258542630.1">
    <property type="nucleotide sequence ID" value="NZ_OU015584.1"/>
</dbReference>
<evidence type="ECO:0000313" key="8">
    <source>
        <dbReference type="EMBL" id="CAG5084187.1"/>
    </source>
</evidence>
<dbReference type="Gene3D" id="3.10.50.40">
    <property type="match status" value="1"/>
</dbReference>
<keyword evidence="3 5" id="KW-0697">Rotamase</keyword>
<name>A0A916JQ73_9FLAO</name>
<comment type="similarity">
    <text evidence="2 6">Belongs to the FKBP-type PPIase family.</text>
</comment>
<evidence type="ECO:0000256" key="1">
    <source>
        <dbReference type="ARBA" id="ARBA00000971"/>
    </source>
</evidence>
<dbReference type="SUPFAM" id="SSF54534">
    <property type="entry name" value="FKBP-like"/>
    <property type="match status" value="1"/>
</dbReference>
<dbReference type="PANTHER" id="PTHR43811">
    <property type="entry name" value="FKBP-TYPE PEPTIDYL-PROLYL CIS-TRANS ISOMERASE FKPA"/>
    <property type="match status" value="1"/>
</dbReference>
<feature type="domain" description="PPIase FKBP-type" evidence="7">
    <location>
        <begin position="69"/>
        <end position="152"/>
    </location>
</feature>
<sequence length="152" mass="16459">MSSRIVLIMLVAVVFLGSCRKRKVRKQAEVDEVVITDYLRENNIDATATGSGLYYIIDSIGTGAYPTADGSVTAYYKGYFIDGDVFDQSPGSGSNFSLRSVIPGWTEGLQLFPEGSTGRLFIPSHLGYGLDDYGDIPGGSVLIFDIELLDVL</sequence>
<organism evidence="8 9">
    <name type="scientific">Parvicella tangerina</name>
    <dbReference type="NCBI Taxonomy" id="2829795"/>
    <lineage>
        <taxon>Bacteria</taxon>
        <taxon>Pseudomonadati</taxon>
        <taxon>Bacteroidota</taxon>
        <taxon>Flavobacteriia</taxon>
        <taxon>Flavobacteriales</taxon>
        <taxon>Parvicellaceae</taxon>
        <taxon>Parvicella</taxon>
    </lineage>
</organism>
<gene>
    <name evidence="8" type="primary">fkpA</name>
    <name evidence="8" type="ORF">CRYO30217_02400</name>
</gene>
<dbReference type="PROSITE" id="PS50059">
    <property type="entry name" value="FKBP_PPIASE"/>
    <property type="match status" value="1"/>
</dbReference>
<dbReference type="InterPro" id="IPR046357">
    <property type="entry name" value="PPIase_dom_sf"/>
</dbReference>
<protein>
    <recommendedName>
        <fullName evidence="6">Peptidyl-prolyl cis-trans isomerase</fullName>
        <ecNumber evidence="6">5.2.1.8</ecNumber>
    </recommendedName>
</protein>
<dbReference type="InterPro" id="IPR001179">
    <property type="entry name" value="PPIase_FKBP_dom"/>
</dbReference>
<evidence type="ECO:0000256" key="2">
    <source>
        <dbReference type="ARBA" id="ARBA00006577"/>
    </source>
</evidence>
<keyword evidence="9" id="KW-1185">Reference proteome</keyword>
<proteinExistence type="inferred from homology"/>
<evidence type="ECO:0000313" key="9">
    <source>
        <dbReference type="Proteomes" id="UP000683507"/>
    </source>
</evidence>
<dbReference type="PROSITE" id="PS51257">
    <property type="entry name" value="PROKAR_LIPOPROTEIN"/>
    <property type="match status" value="1"/>
</dbReference>
<dbReference type="KEGG" id="ptan:CRYO30217_02400"/>
<reference evidence="8" key="1">
    <citation type="submission" date="2021-04" db="EMBL/GenBank/DDBJ databases">
        <authorList>
            <person name="Rodrigo-Torres L."/>
            <person name="Arahal R. D."/>
            <person name="Lucena T."/>
        </authorList>
    </citation>
    <scope>NUCLEOTIDE SEQUENCE</scope>
    <source>
        <strain evidence="8">AS29M-1</strain>
    </source>
</reference>
<evidence type="ECO:0000256" key="5">
    <source>
        <dbReference type="PROSITE-ProRule" id="PRU00277"/>
    </source>
</evidence>
<evidence type="ECO:0000256" key="4">
    <source>
        <dbReference type="ARBA" id="ARBA00023235"/>
    </source>
</evidence>
<dbReference type="GO" id="GO:0003755">
    <property type="term" value="F:peptidyl-prolyl cis-trans isomerase activity"/>
    <property type="evidence" value="ECO:0007669"/>
    <property type="project" value="UniProtKB-UniRule"/>
</dbReference>
<evidence type="ECO:0000256" key="6">
    <source>
        <dbReference type="RuleBase" id="RU003915"/>
    </source>
</evidence>
<dbReference type="EMBL" id="OU015584">
    <property type="protein sequence ID" value="CAG5084187.1"/>
    <property type="molecule type" value="Genomic_DNA"/>
</dbReference>
<accession>A0A916JQ73</accession>
<dbReference type="EC" id="5.2.1.8" evidence="6"/>
<evidence type="ECO:0000256" key="3">
    <source>
        <dbReference type="ARBA" id="ARBA00023110"/>
    </source>
</evidence>
<dbReference type="Pfam" id="PF00254">
    <property type="entry name" value="FKBP_C"/>
    <property type="match status" value="1"/>
</dbReference>
<comment type="catalytic activity">
    <reaction evidence="1 5 6">
        <text>[protein]-peptidylproline (omega=180) = [protein]-peptidylproline (omega=0)</text>
        <dbReference type="Rhea" id="RHEA:16237"/>
        <dbReference type="Rhea" id="RHEA-COMP:10747"/>
        <dbReference type="Rhea" id="RHEA-COMP:10748"/>
        <dbReference type="ChEBI" id="CHEBI:83833"/>
        <dbReference type="ChEBI" id="CHEBI:83834"/>
        <dbReference type="EC" id="5.2.1.8"/>
    </reaction>
</comment>